<organism evidence="4 5">
    <name type="scientific">Nocardia nova</name>
    <dbReference type="NCBI Taxonomy" id="37330"/>
    <lineage>
        <taxon>Bacteria</taxon>
        <taxon>Bacillati</taxon>
        <taxon>Actinomycetota</taxon>
        <taxon>Actinomycetes</taxon>
        <taxon>Mycobacteriales</taxon>
        <taxon>Nocardiaceae</taxon>
        <taxon>Nocardia</taxon>
    </lineage>
</organism>
<sequence>MGETAHTGFGQRLDRCIGQPSAALCGIGHFLFTFPQQWTTSVVSSTTDVVEDIVTRTPSAIVVGGGIAGLAAALGLTARGWRVEVLEQAPRIGESGSGISLWANGVRAMDALGLGDQVRSAGRIETEGGIRDRKGRWLSRTDTNVLERRYGPLVVIRRSDLFDILAAALPDGVLRTATKVTRVENGSATTVSVTHSMGVSEADVVIGADGIHSAVRRSLWPQGTLPRYAGYTAWRMITTELDFRPESGEIWGRGERFGVVPLADGCAYLFAVANAPAGERHRDGELAQVRARFGRWPAPIPTLLSAVSPEAVLHHDLFELPDLDTFVRRRVALIGDAAHAMTPNLGQGANQALEDAVTLAALLDRHAIDPALGEYDRLRRPRSQAIARRSRRIGMVAQWSAPPATFLRDNAIRLASGRAMLRNLDPVLSWHPPE</sequence>
<dbReference type="OrthoDB" id="4568714at2"/>
<dbReference type="GO" id="GO:0071949">
    <property type="term" value="F:FAD binding"/>
    <property type="evidence" value="ECO:0007669"/>
    <property type="project" value="InterPro"/>
</dbReference>
<dbReference type="SUPFAM" id="SSF51905">
    <property type="entry name" value="FAD/NAD(P)-binding domain"/>
    <property type="match status" value="1"/>
</dbReference>
<proteinExistence type="predicted"/>
<dbReference type="PANTHER" id="PTHR13789">
    <property type="entry name" value="MONOOXYGENASE"/>
    <property type="match status" value="1"/>
</dbReference>
<evidence type="ECO:0000259" key="3">
    <source>
        <dbReference type="Pfam" id="PF01494"/>
    </source>
</evidence>
<dbReference type="InterPro" id="IPR036188">
    <property type="entry name" value="FAD/NAD-bd_sf"/>
</dbReference>
<dbReference type="Pfam" id="PF01494">
    <property type="entry name" value="FAD_binding_3"/>
    <property type="match status" value="1"/>
</dbReference>
<name>A0A2S6AWP3_9NOCA</name>
<dbReference type="InterPro" id="IPR002938">
    <property type="entry name" value="FAD-bd"/>
</dbReference>
<dbReference type="PANTHER" id="PTHR13789:SF309">
    <property type="entry name" value="PUTATIVE (AFU_ORTHOLOGUE AFUA_6G14510)-RELATED"/>
    <property type="match status" value="1"/>
</dbReference>
<evidence type="ECO:0000256" key="2">
    <source>
        <dbReference type="ARBA" id="ARBA00023033"/>
    </source>
</evidence>
<feature type="domain" description="FAD-binding" evidence="3">
    <location>
        <begin position="60"/>
        <end position="390"/>
    </location>
</feature>
<dbReference type="Proteomes" id="UP000239874">
    <property type="component" value="Unassembled WGS sequence"/>
</dbReference>
<keyword evidence="1" id="KW-0560">Oxidoreductase</keyword>
<evidence type="ECO:0000313" key="5">
    <source>
        <dbReference type="Proteomes" id="UP000239874"/>
    </source>
</evidence>
<comment type="caution">
    <text evidence="4">The sequence shown here is derived from an EMBL/GenBank/DDBJ whole genome shotgun (WGS) entry which is preliminary data.</text>
</comment>
<protein>
    <submittedName>
        <fullName evidence="4">Monooxygenase</fullName>
    </submittedName>
</protein>
<dbReference type="GO" id="GO:0004497">
    <property type="term" value="F:monooxygenase activity"/>
    <property type="evidence" value="ECO:0007669"/>
    <property type="project" value="UniProtKB-KW"/>
</dbReference>
<gene>
    <name evidence="4" type="ORF">C5E45_05120</name>
</gene>
<evidence type="ECO:0000313" key="4">
    <source>
        <dbReference type="EMBL" id="PPJ39604.1"/>
    </source>
</evidence>
<dbReference type="InterPro" id="IPR050493">
    <property type="entry name" value="FAD-dep_Monooxygenase_BioMet"/>
</dbReference>
<dbReference type="PRINTS" id="PR00420">
    <property type="entry name" value="RNGMNOXGNASE"/>
</dbReference>
<dbReference type="RefSeq" id="WP_104374554.1">
    <property type="nucleotide sequence ID" value="NZ_PSZC01000002.1"/>
</dbReference>
<evidence type="ECO:0000256" key="1">
    <source>
        <dbReference type="ARBA" id="ARBA00023002"/>
    </source>
</evidence>
<dbReference type="EMBL" id="PSZC01000002">
    <property type="protein sequence ID" value="PPJ39604.1"/>
    <property type="molecule type" value="Genomic_DNA"/>
</dbReference>
<dbReference type="Gene3D" id="3.50.50.60">
    <property type="entry name" value="FAD/NAD(P)-binding domain"/>
    <property type="match status" value="1"/>
</dbReference>
<dbReference type="AlphaFoldDB" id="A0A2S6AWP3"/>
<accession>A0A2S6AWP3</accession>
<keyword evidence="2 4" id="KW-0503">Monooxygenase</keyword>
<reference evidence="4 5" key="1">
    <citation type="submission" date="2018-02" db="EMBL/GenBank/DDBJ databases">
        <title>8 Nocardia nova and 1 Nocardia cyriacigeorgica strain used for evolution to TMP-SMX.</title>
        <authorList>
            <person name="Mehta H."/>
            <person name="Weng J."/>
            <person name="Shamoo Y."/>
        </authorList>
    </citation>
    <scope>NUCLEOTIDE SEQUENCE [LARGE SCALE GENOMIC DNA]</scope>
    <source>
        <strain evidence="4 5">MDA3139</strain>
    </source>
</reference>